<name>A0A5M8Q8X1_9BACT</name>
<dbReference type="InterPro" id="IPR051680">
    <property type="entry name" value="ATP-dep_Glu-Cys_Ligase-2"/>
</dbReference>
<dbReference type="EMBL" id="VKKZ01000022">
    <property type="protein sequence ID" value="KAA6432405.1"/>
    <property type="molecule type" value="Genomic_DNA"/>
</dbReference>
<dbReference type="PANTHER" id="PTHR34595:SF7">
    <property type="entry name" value="SLL1039 PROTEIN"/>
    <property type="match status" value="1"/>
</dbReference>
<reference evidence="2 3" key="1">
    <citation type="submission" date="2019-07" db="EMBL/GenBank/DDBJ databases">
        <authorList>
            <person name="Qu J.-H."/>
        </authorList>
    </citation>
    <scope>NUCLEOTIDE SEQUENCE [LARGE SCALE GENOMIC DNA]</scope>
    <source>
        <strain evidence="2 3">MDT1-10-3</strain>
    </source>
</reference>
<evidence type="ECO:0000259" key="1">
    <source>
        <dbReference type="Pfam" id="PF04168"/>
    </source>
</evidence>
<dbReference type="OrthoDB" id="9803532at2"/>
<dbReference type="Proteomes" id="UP000323866">
    <property type="component" value="Unassembled WGS sequence"/>
</dbReference>
<gene>
    <name evidence="2" type="ORF">FOE74_14985</name>
</gene>
<dbReference type="Pfam" id="PF04168">
    <property type="entry name" value="Alpha-E"/>
    <property type="match status" value="1"/>
</dbReference>
<comment type="caution">
    <text evidence="2">The sequence shown here is derived from an EMBL/GenBank/DDBJ whole genome shotgun (WGS) entry which is preliminary data.</text>
</comment>
<organism evidence="2 3">
    <name type="scientific">Rufibacter glacialis</name>
    <dbReference type="NCBI Taxonomy" id="1259555"/>
    <lineage>
        <taxon>Bacteria</taxon>
        <taxon>Pseudomonadati</taxon>
        <taxon>Bacteroidota</taxon>
        <taxon>Cytophagia</taxon>
        <taxon>Cytophagales</taxon>
        <taxon>Hymenobacteraceae</taxon>
        <taxon>Rufibacter</taxon>
    </lineage>
</organism>
<dbReference type="PANTHER" id="PTHR34595">
    <property type="entry name" value="BLR5612 PROTEIN"/>
    <property type="match status" value="1"/>
</dbReference>
<reference evidence="2 3" key="2">
    <citation type="submission" date="2019-09" db="EMBL/GenBank/DDBJ databases">
        <title>A bacterium isolated from glacier soil.</title>
        <authorList>
            <person name="Liu Q."/>
        </authorList>
    </citation>
    <scope>NUCLEOTIDE SEQUENCE [LARGE SCALE GENOMIC DNA]</scope>
    <source>
        <strain evidence="2 3">MDT1-10-3</strain>
    </source>
</reference>
<protein>
    <submittedName>
        <fullName evidence="2">Alpha-E domain-containing protein</fullName>
    </submittedName>
</protein>
<dbReference type="AlphaFoldDB" id="A0A5M8Q8X1"/>
<sequence length="375" mass="43811">MRGSQGVNTPLRSPQGENIYLKTEKGNHKGLPLLPPITTYTNLLTQNSRLRTQNYKNIMLSRIGNSLFWMGRYIERAEHIARYTRVQYVSSVDAPLGQNRELILESILDMAGSKDAYLALHEKLEDDKVIDFISISEDNAFSIISYIGRIRENARGSRDNISIELWEAINRFYHKVNELMTSEMPSEEIEFFARRIEENSYITKGYIENTLLHNDVWMLISLGMHLERVIQVVRILQTKLDDIEKLEMNTQESALENYQWSTTLKSTEAFDMFMRCHKTSPTRSHVLDFLLFDTQFPKSVAYSMNRVRDCIEGISFNQEESRKESLEFMAGKLACRFQYLTIEEVEDRAPQFLKRTLDNVYELASQLDVKYLKYN</sequence>
<feature type="domain" description="DUF403" evidence="1">
    <location>
        <begin position="59"/>
        <end position="372"/>
    </location>
</feature>
<evidence type="ECO:0000313" key="2">
    <source>
        <dbReference type="EMBL" id="KAA6432405.1"/>
    </source>
</evidence>
<evidence type="ECO:0000313" key="3">
    <source>
        <dbReference type="Proteomes" id="UP000323866"/>
    </source>
</evidence>
<proteinExistence type="predicted"/>
<dbReference type="InterPro" id="IPR007296">
    <property type="entry name" value="DUF403"/>
</dbReference>
<accession>A0A5M8Q8X1</accession>